<dbReference type="Pfam" id="PF00932">
    <property type="entry name" value="LTD"/>
    <property type="match status" value="4"/>
</dbReference>
<organism evidence="5 6">
    <name type="scientific">Candidatus Scatomonas pullistercoris</name>
    <dbReference type="NCBI Taxonomy" id="2840920"/>
    <lineage>
        <taxon>Bacteria</taxon>
        <taxon>Bacillati</taxon>
        <taxon>Bacillota</taxon>
        <taxon>Clostridia</taxon>
        <taxon>Lachnospirales</taxon>
        <taxon>Lachnospiraceae</taxon>
        <taxon>Lachnospiraceae incertae sedis</taxon>
        <taxon>Candidatus Scatomonas</taxon>
    </lineage>
</organism>
<feature type="region of interest" description="Disordered" evidence="1">
    <location>
        <begin position="876"/>
        <end position="948"/>
    </location>
</feature>
<dbReference type="AlphaFoldDB" id="A0A9D1P3H8"/>
<dbReference type="InterPro" id="IPR036415">
    <property type="entry name" value="Lamin_tail_dom_sf"/>
</dbReference>
<dbReference type="PROSITE" id="PS51841">
    <property type="entry name" value="LTD"/>
    <property type="match status" value="4"/>
</dbReference>
<dbReference type="InterPro" id="IPR027372">
    <property type="entry name" value="Phytase-like_dom"/>
</dbReference>
<dbReference type="Gene3D" id="2.60.40.1260">
    <property type="entry name" value="Lamin Tail domain"/>
    <property type="match status" value="4"/>
</dbReference>
<protein>
    <submittedName>
        <fullName evidence="5">Lamin tail domain-containing protein</fullName>
    </submittedName>
</protein>
<feature type="domain" description="LTD" evidence="4">
    <location>
        <begin position="27"/>
        <end position="135"/>
    </location>
</feature>
<accession>A0A9D1P3H8</accession>
<evidence type="ECO:0000313" key="5">
    <source>
        <dbReference type="EMBL" id="HIV25382.1"/>
    </source>
</evidence>
<dbReference type="Proteomes" id="UP000824169">
    <property type="component" value="Unassembled WGS sequence"/>
</dbReference>
<feature type="domain" description="LTD" evidence="4">
    <location>
        <begin position="432"/>
        <end position="542"/>
    </location>
</feature>
<reference evidence="5" key="1">
    <citation type="submission" date="2020-10" db="EMBL/GenBank/DDBJ databases">
        <authorList>
            <person name="Gilroy R."/>
        </authorList>
    </citation>
    <scope>NUCLEOTIDE SEQUENCE</scope>
    <source>
        <strain evidence="5">CHK188-20938</strain>
    </source>
</reference>
<reference evidence="5" key="2">
    <citation type="journal article" date="2021" name="PeerJ">
        <title>Extensive microbial diversity within the chicken gut microbiome revealed by metagenomics and culture.</title>
        <authorList>
            <person name="Gilroy R."/>
            <person name="Ravi A."/>
            <person name="Getino M."/>
            <person name="Pursley I."/>
            <person name="Horton D.L."/>
            <person name="Alikhan N.F."/>
            <person name="Baker D."/>
            <person name="Gharbi K."/>
            <person name="Hall N."/>
            <person name="Watson M."/>
            <person name="Adriaenssens E.M."/>
            <person name="Foster-Nyarko E."/>
            <person name="Jarju S."/>
            <person name="Secka A."/>
            <person name="Antonio M."/>
            <person name="Oren A."/>
            <person name="Chaudhuri R.R."/>
            <person name="La Ragione R."/>
            <person name="Hildebrand F."/>
            <person name="Pallen M.J."/>
        </authorList>
    </citation>
    <scope>NUCLEOTIDE SEQUENCE</scope>
    <source>
        <strain evidence="5">CHK188-20938</strain>
    </source>
</reference>
<feature type="transmembrane region" description="Helical" evidence="2">
    <location>
        <begin position="952"/>
        <end position="971"/>
    </location>
</feature>
<keyword evidence="2" id="KW-0472">Membrane</keyword>
<feature type="domain" description="LTD" evidence="4">
    <location>
        <begin position="311"/>
        <end position="417"/>
    </location>
</feature>
<dbReference type="EMBL" id="DVOO01000016">
    <property type="protein sequence ID" value="HIV25382.1"/>
    <property type="molecule type" value="Genomic_DNA"/>
</dbReference>
<evidence type="ECO:0000256" key="1">
    <source>
        <dbReference type="SAM" id="MobiDB-lite"/>
    </source>
</evidence>
<dbReference type="InterPro" id="IPR001322">
    <property type="entry name" value="Lamin_tail_dom"/>
</dbReference>
<keyword evidence="2" id="KW-1133">Transmembrane helix</keyword>
<feature type="compositionally biased region" description="Polar residues" evidence="1">
    <location>
        <begin position="926"/>
        <end position="948"/>
    </location>
</feature>
<dbReference type="Pfam" id="PF13449">
    <property type="entry name" value="Phytase-like"/>
    <property type="match status" value="1"/>
</dbReference>
<sequence>MKKQIWISALGAVLAVTGILPAASPVDTYAADSENTVFINEIESDDPDGGNDWVEIINAGSTAVDISGWFVTDDKGLERLTEDKTWGIAEGTVLEAGAVLVLEDSIDFDFGLGKEDTVSLYDGSSAQMDSYTYAGHAAGTYSRVPDGTGNFVDQAATRGALNIVTEEPGDEEPGSGLVINEINSSPDDWVEIMNTGTEALDISGFEIRDNSDDHRWQFPAGTVIQPGALLLVDAQSTGNVYDDQTGTYAAGTFEAAIGIGSGDSIRLYDGTGSLLDEYSWTDHASYSGDAALASFGRYPDGTGSFCLMPETPGTANQWYAPSVVINEVESNGDDTDWVEIMNTGSSAVDISGWYMYDNDPVGHASDVTPVAEGTILNPREYYVFDGNRDFSFGLGDEDQAAVYNRDGVIVASYSWTSHAEGVYARIPDGTGEFTDFAVSTKGSANIETNPVVPNEIQSNDPDGGPDWVELANPTEEDLDISGIVIKDNDDSHEYVIPEGTVISAGGFLVIDNLSFGLGSDDSVRLYEDGRLIAAASWTGHTDPTWGLYPDVNGSEYRNTLEATPGEANRFAGIPEVIQWPGSDEIIVCDTVSTFLEDSSGLDFFNGQLYAVDNGTATFWILNVAADGTFSFADGFENGKRILFQKDADNPSAAGPDAEGITVDGDGYVYIASERDNSQKGVNYNTILMVDPHAEGTDLVALKEWDLTASLPQVSANMGIEAVEWVSGSTAAGTLFDQNTGKPFDPADYPDAAADGVFFVALEDNGHIYAYVLNEDGSAVQIADIDAMLGGAMALDYDTYENVLWVTADDGYGNRAAKITLNGTQEPSIVHVLPPAGLDVSANNEGFAIADASCTADGQRPVYRFRDGVTEGALTMGFLNCDDTSGTENPGEEDEGGDKPGNTENNENGGENTSQDGSTGTGEKPGQTGNSGNKNNTAGSLRSPQTGDSSRTLLWSAAAVISLGCLTAAGIFRRKYSRK</sequence>
<feature type="domain" description="LTD" evidence="4">
    <location>
        <begin position="167"/>
        <end position="282"/>
    </location>
</feature>
<evidence type="ECO:0000259" key="4">
    <source>
        <dbReference type="PROSITE" id="PS51841"/>
    </source>
</evidence>
<feature type="compositionally biased region" description="Low complexity" evidence="1">
    <location>
        <begin position="899"/>
        <end position="912"/>
    </location>
</feature>
<gene>
    <name evidence="5" type="ORF">IAB71_06290</name>
</gene>
<evidence type="ECO:0000256" key="2">
    <source>
        <dbReference type="SAM" id="Phobius"/>
    </source>
</evidence>
<keyword evidence="2" id="KW-0812">Transmembrane</keyword>
<comment type="caution">
    <text evidence="5">The sequence shown here is derived from an EMBL/GenBank/DDBJ whole genome shotgun (WGS) entry which is preliminary data.</text>
</comment>
<feature type="signal peptide" evidence="3">
    <location>
        <begin position="1"/>
        <end position="22"/>
    </location>
</feature>
<name>A0A9D1P3H8_9FIRM</name>
<evidence type="ECO:0000256" key="3">
    <source>
        <dbReference type="SAM" id="SignalP"/>
    </source>
</evidence>
<evidence type="ECO:0000313" key="6">
    <source>
        <dbReference type="Proteomes" id="UP000824169"/>
    </source>
</evidence>
<keyword evidence="3" id="KW-0732">Signal</keyword>
<dbReference type="SUPFAM" id="SSF74853">
    <property type="entry name" value="Lamin A/C globular tail domain"/>
    <property type="match status" value="4"/>
</dbReference>
<feature type="chain" id="PRO_5039042001" evidence="3">
    <location>
        <begin position="23"/>
        <end position="978"/>
    </location>
</feature>
<proteinExistence type="predicted"/>